<keyword evidence="10" id="KW-1185">Reference proteome</keyword>
<evidence type="ECO:0000313" key="9">
    <source>
        <dbReference type="EMBL" id="SEG81757.1"/>
    </source>
</evidence>
<keyword evidence="4 8" id="KW-1003">Cell membrane</keyword>
<dbReference type="InterPro" id="IPR002781">
    <property type="entry name" value="TM_pro_TauE-like"/>
</dbReference>
<evidence type="ECO:0000313" key="10">
    <source>
        <dbReference type="Proteomes" id="UP000236743"/>
    </source>
</evidence>
<evidence type="ECO:0000256" key="6">
    <source>
        <dbReference type="ARBA" id="ARBA00022989"/>
    </source>
</evidence>
<feature type="transmembrane region" description="Helical" evidence="8">
    <location>
        <begin position="131"/>
        <end position="157"/>
    </location>
</feature>
<evidence type="ECO:0000256" key="7">
    <source>
        <dbReference type="ARBA" id="ARBA00023136"/>
    </source>
</evidence>
<dbReference type="InterPro" id="IPR052017">
    <property type="entry name" value="TSUP"/>
</dbReference>
<evidence type="ECO:0000256" key="5">
    <source>
        <dbReference type="ARBA" id="ARBA00022692"/>
    </source>
</evidence>
<dbReference type="Pfam" id="PF01925">
    <property type="entry name" value="TauE"/>
    <property type="match status" value="1"/>
</dbReference>
<protein>
    <recommendedName>
        <fullName evidence="8">Probable membrane transporter protein</fullName>
    </recommendedName>
</protein>
<evidence type="ECO:0000256" key="2">
    <source>
        <dbReference type="ARBA" id="ARBA00009142"/>
    </source>
</evidence>
<reference evidence="9 10" key="1">
    <citation type="submission" date="2016-10" db="EMBL/GenBank/DDBJ databases">
        <authorList>
            <person name="de Groot N.N."/>
        </authorList>
    </citation>
    <scope>NUCLEOTIDE SEQUENCE [LARGE SCALE GENOMIC DNA]</scope>
    <source>
        <strain evidence="9 10">DSM 26656</strain>
    </source>
</reference>
<keyword evidence="7 8" id="KW-0472">Membrane</keyword>
<sequence>MLEVAVAIFAFLFAGTIKGLSGFGLPLVALPILAMVLDLPTSIAILALPTVLTNVWQIIEFRERAGEVRPLLTFFVVGGVGVMLGSLFLVSAPESLLKTALGVVIFAYLALRISRPSFHLTRQIAKQLAPFVGLAAGVLHGLAGLSAPISVTFVHAMRRERETMVFLISAIFLAFTSQPWRPSAGLGSRIWRLVLQR</sequence>
<organism evidence="9 10">
    <name type="scientific">Bosea lathyri</name>
    <dbReference type="NCBI Taxonomy" id="1036778"/>
    <lineage>
        <taxon>Bacteria</taxon>
        <taxon>Pseudomonadati</taxon>
        <taxon>Pseudomonadota</taxon>
        <taxon>Alphaproteobacteria</taxon>
        <taxon>Hyphomicrobiales</taxon>
        <taxon>Boseaceae</taxon>
        <taxon>Bosea</taxon>
    </lineage>
</organism>
<accession>A0A1H6D8K1</accession>
<dbReference type="Proteomes" id="UP000236743">
    <property type="component" value="Unassembled WGS sequence"/>
</dbReference>
<dbReference type="PANTHER" id="PTHR30269">
    <property type="entry name" value="TRANSMEMBRANE PROTEIN YFCA"/>
    <property type="match status" value="1"/>
</dbReference>
<dbReference type="GO" id="GO:0005886">
    <property type="term" value="C:plasma membrane"/>
    <property type="evidence" value="ECO:0007669"/>
    <property type="project" value="UniProtKB-SubCell"/>
</dbReference>
<dbReference type="PANTHER" id="PTHR30269:SF32">
    <property type="entry name" value="MEMBRANE TRANSPORTER PROTEIN-RELATED"/>
    <property type="match status" value="1"/>
</dbReference>
<evidence type="ECO:0000256" key="1">
    <source>
        <dbReference type="ARBA" id="ARBA00004651"/>
    </source>
</evidence>
<comment type="subcellular location">
    <subcellularLocation>
        <location evidence="1 8">Cell membrane</location>
        <topology evidence="1 8">Multi-pass membrane protein</topology>
    </subcellularLocation>
</comment>
<dbReference type="AlphaFoldDB" id="A0A1H6D8K1"/>
<dbReference type="EMBL" id="FNUY01000019">
    <property type="protein sequence ID" value="SEG81757.1"/>
    <property type="molecule type" value="Genomic_DNA"/>
</dbReference>
<name>A0A1H6D8K1_9HYPH</name>
<evidence type="ECO:0000256" key="8">
    <source>
        <dbReference type="RuleBase" id="RU363041"/>
    </source>
</evidence>
<keyword evidence="5 8" id="KW-0812">Transmembrane</keyword>
<feature type="transmembrane region" description="Helical" evidence="8">
    <location>
        <begin position="32"/>
        <end position="59"/>
    </location>
</feature>
<dbReference type="OrthoDB" id="5195497at2"/>
<feature type="transmembrane region" description="Helical" evidence="8">
    <location>
        <begin position="71"/>
        <end position="89"/>
    </location>
</feature>
<comment type="similarity">
    <text evidence="2 8">Belongs to the 4-toluene sulfonate uptake permease (TSUP) (TC 2.A.102) family.</text>
</comment>
<evidence type="ECO:0000256" key="4">
    <source>
        <dbReference type="ARBA" id="ARBA00022475"/>
    </source>
</evidence>
<dbReference type="RefSeq" id="WP_103875568.1">
    <property type="nucleotide sequence ID" value="NZ_FNUY01000019.1"/>
</dbReference>
<keyword evidence="3" id="KW-0813">Transport</keyword>
<gene>
    <name evidence="9" type="ORF">SAMN04488115_1194</name>
</gene>
<proteinExistence type="inferred from homology"/>
<keyword evidence="6 8" id="KW-1133">Transmembrane helix</keyword>
<evidence type="ECO:0000256" key="3">
    <source>
        <dbReference type="ARBA" id="ARBA00022448"/>
    </source>
</evidence>